<dbReference type="EMBL" id="PCXL01000013">
    <property type="protein sequence ID" value="PIR37911.1"/>
    <property type="molecule type" value="Genomic_DNA"/>
</dbReference>
<evidence type="ECO:0000313" key="2">
    <source>
        <dbReference type="Proteomes" id="UP000231333"/>
    </source>
</evidence>
<organism evidence="1 2">
    <name type="scientific">Candidatus Zambryskibacteria bacterium CG10_big_fil_rev_8_21_14_0_10_42_12</name>
    <dbReference type="NCBI Taxonomy" id="1975115"/>
    <lineage>
        <taxon>Bacteria</taxon>
        <taxon>Candidatus Zambryskiibacteriota</taxon>
    </lineage>
</organism>
<sequence>MFRNLVVPPVGYWVTKEEILCLYEALEAQHRLGDPKSWEKGFDILDQKAIERIDPIPEGAISLAVVQNNFRQHIDPTLSTN</sequence>
<protein>
    <submittedName>
        <fullName evidence="1">Uncharacterized protein</fullName>
    </submittedName>
</protein>
<reference evidence="1 2" key="1">
    <citation type="submission" date="2017-09" db="EMBL/GenBank/DDBJ databases">
        <title>Depth-based differentiation of microbial function through sediment-hosted aquifers and enrichment of novel symbionts in the deep terrestrial subsurface.</title>
        <authorList>
            <person name="Probst A.J."/>
            <person name="Ladd B."/>
            <person name="Jarett J.K."/>
            <person name="Geller-Mcgrath D.E."/>
            <person name="Sieber C.M."/>
            <person name="Emerson J.B."/>
            <person name="Anantharaman K."/>
            <person name="Thomas B.C."/>
            <person name="Malmstrom R."/>
            <person name="Stieglmeier M."/>
            <person name="Klingl A."/>
            <person name="Woyke T."/>
            <person name="Ryan C.M."/>
            <person name="Banfield J.F."/>
        </authorList>
    </citation>
    <scope>NUCLEOTIDE SEQUENCE [LARGE SCALE GENOMIC DNA]</scope>
    <source>
        <strain evidence="1">CG10_big_fil_rev_8_21_14_0_10_42_12</strain>
    </source>
</reference>
<gene>
    <name evidence="1" type="ORF">COV34_02375</name>
</gene>
<dbReference type="Proteomes" id="UP000231333">
    <property type="component" value="Unassembled WGS sequence"/>
</dbReference>
<name>A0A2H0QUE8_9BACT</name>
<comment type="caution">
    <text evidence="1">The sequence shown here is derived from an EMBL/GenBank/DDBJ whole genome shotgun (WGS) entry which is preliminary data.</text>
</comment>
<dbReference type="AlphaFoldDB" id="A0A2H0QUE8"/>
<proteinExistence type="predicted"/>
<evidence type="ECO:0000313" key="1">
    <source>
        <dbReference type="EMBL" id="PIR37911.1"/>
    </source>
</evidence>
<accession>A0A2H0QUE8</accession>